<dbReference type="Proteomes" id="UP000239872">
    <property type="component" value="Unassembled WGS sequence"/>
</dbReference>
<protein>
    <submittedName>
        <fullName evidence="4">Uncharacterized protein</fullName>
    </submittedName>
</protein>
<dbReference type="PANTHER" id="PTHR46388">
    <property type="entry name" value="NHL REPEAT-CONTAINING PROTEIN 2"/>
    <property type="match status" value="1"/>
</dbReference>
<comment type="caution">
    <text evidence="4">The sequence shown here is derived from an EMBL/GenBank/DDBJ whole genome shotgun (WGS) entry which is preliminary data.</text>
</comment>
<dbReference type="Gene3D" id="2.120.10.30">
    <property type="entry name" value="TolB, C-terminal domain"/>
    <property type="match status" value="3"/>
</dbReference>
<feature type="chain" id="PRO_5015572624" evidence="1">
    <location>
        <begin position="24"/>
        <end position="1326"/>
    </location>
</feature>
<keyword evidence="1" id="KW-0732">Signal</keyword>
<feature type="signal peptide" evidence="1">
    <location>
        <begin position="1"/>
        <end position="23"/>
    </location>
</feature>
<dbReference type="NCBIfam" id="TIGR04183">
    <property type="entry name" value="Por_Secre_tail"/>
    <property type="match status" value="1"/>
</dbReference>
<evidence type="ECO:0000313" key="5">
    <source>
        <dbReference type="Proteomes" id="UP000239872"/>
    </source>
</evidence>
<dbReference type="SUPFAM" id="SSF63825">
    <property type="entry name" value="YWTD domain"/>
    <property type="match status" value="1"/>
</dbReference>
<dbReference type="PANTHER" id="PTHR46388:SF2">
    <property type="entry name" value="NHL REPEAT-CONTAINING PROTEIN 2"/>
    <property type="match status" value="1"/>
</dbReference>
<accession>A0A2S7T010</accession>
<evidence type="ECO:0000256" key="1">
    <source>
        <dbReference type="SAM" id="SignalP"/>
    </source>
</evidence>
<dbReference type="Pfam" id="PF18962">
    <property type="entry name" value="Por_Secre_tail"/>
    <property type="match status" value="1"/>
</dbReference>
<dbReference type="Pfam" id="PF24595">
    <property type="entry name" value="DUF7619"/>
    <property type="match status" value="1"/>
</dbReference>
<dbReference type="InterPro" id="IPR026444">
    <property type="entry name" value="Secre_tail"/>
</dbReference>
<gene>
    <name evidence="4" type="ORF">CJD36_001915</name>
</gene>
<keyword evidence="5" id="KW-1185">Reference proteome</keyword>
<organism evidence="4 5">
    <name type="scientific">Flavipsychrobacter stenotrophus</name>
    <dbReference type="NCBI Taxonomy" id="2077091"/>
    <lineage>
        <taxon>Bacteria</taxon>
        <taxon>Pseudomonadati</taxon>
        <taxon>Bacteroidota</taxon>
        <taxon>Chitinophagia</taxon>
        <taxon>Chitinophagales</taxon>
        <taxon>Chitinophagaceae</taxon>
        <taxon>Flavipsychrobacter</taxon>
    </lineage>
</organism>
<dbReference type="EMBL" id="PPSL01000001">
    <property type="protein sequence ID" value="PQJ12529.1"/>
    <property type="molecule type" value="Genomic_DNA"/>
</dbReference>
<feature type="domain" description="DUF7619" evidence="3">
    <location>
        <begin position="953"/>
        <end position="1088"/>
    </location>
</feature>
<dbReference type="RefSeq" id="WP_105037412.1">
    <property type="nucleotide sequence ID" value="NZ_PPSL01000001.1"/>
</dbReference>
<reference evidence="4 5" key="1">
    <citation type="submission" date="2018-01" db="EMBL/GenBank/DDBJ databases">
        <title>A novel member of the phylum Bacteroidetes isolated from glacier ice.</title>
        <authorList>
            <person name="Liu Q."/>
            <person name="Xin Y.-H."/>
        </authorList>
    </citation>
    <scope>NUCLEOTIDE SEQUENCE [LARGE SCALE GENOMIC DNA]</scope>
    <source>
        <strain evidence="4 5">RB1R16</strain>
    </source>
</reference>
<evidence type="ECO:0000259" key="2">
    <source>
        <dbReference type="Pfam" id="PF18962"/>
    </source>
</evidence>
<sequence length="1326" mass="136929">MRKIALLITTLLVTILATTNSLAQSGTIITVAGGDWGFAGDGGPATASAAAFQQTKGVATDTMGDIFIGDMVNYRIRKVNYATGILTTIAGNGTAGFYGDGGPAVLAMIDPGWGYMGLAADYAGNCYLADQGNNRIRKTNYTSGIITTVAGNGSSGFSGDGGPATAAGLQQLSNLYVDAAGNIYFSTGNRIRKVDAATSIISTVCGGASGGFSGDGGAAVSASLSAPTALTGDVTGNLYICDDGNRRIRKINTSGIITTIAGNGGSGYSGNGGPATAATFGSLIGIGVDSAGNVAVYDQNMVIRQINVTTGRINNIAGSYSGSDPGLTTGTPANSAGINASQMCMDQHGTIYYSDANTVVNKIINTSNVINTLSVTDSLSTTACTLPATLRVGIKGTLTGTPAPTDSVTVSVDYGQYGTNSSRTYRLPYWLAATYGFGSAYSSLGGFTYTLPGTYTPSITFAAIDDCTDVVYAPTVTIGSNCASTISGIYLSSQTDSIYTLPCVFPAMVKFVVKGTIAGTPSAGDSVYIAYRYDNNDTTFQKHIVPFTLIGGTYNFSDTLTHPYAPGNYFPEVYAVTSSGHQNTGASSFQYLYIDDCTASGINVSLTDTAYLGTYCSLPFSDAFSLSGSLSGYADTCSLVKLYVNYGDGCDTTFSVPVYTDGHGYFNLGTSTISSYDLQHTYLIPGTYSATVTDTAGPFVNTSGSSVITLGTSCSPLTGTFYIDSNADCIYQPGEVLLGYWPYALINNTLGDTTYGWCDDSGRYALPLIDGYSYTIVADPTGYFGGLGTTLTTSCPVTGLYTTISVAGSSYIQDFAFSCAPPSAIDMSVSGWGWGFVPGDTGIVGIWSSNYTGYTCNTLTSTITLTLDPLLTYIGMWNGPAPTSVSGSTLTWVFSTVNDLFDFSANVKVSTSTTATMGAAVCNTIYVSPTSLTDPDLTNNTYPWCQPVLSAWDPNDKYVSPLGSGTQGYIPNGTPLSYLVHFQNTGTAAARNITVADTINTNLDLSTLTVIGSSAPVLVFHEPGNRVKFRFNDINLPDSNADRAGSNGYIAFNIMPKPALAPGTQITNIVGIYFDYNPAVITNTALNTINNVATITGSNTVCIGSVITLSNTTPGGTWSLSNSHASITGGLVTGISAGTVIVSYSVPGAPAMTTTVNVVGAPVAGNINGPASVCIGSGIVLANTASGGTWSATNSNATVAFGNVTGAALGLDTIVYSVSNACGLASAQMVVNVIPAGLCNTGFVNNTASSGKVEIYPNPTTGELTITADCTRYSTYTITNNIGQVLTQQQLQPGQTTVNVQSFAAGLYYITIRGNSGIVVQKFVKL</sequence>
<dbReference type="InterPro" id="IPR011042">
    <property type="entry name" value="6-blade_b-propeller_TolB-like"/>
</dbReference>
<feature type="domain" description="Secretion system C-terminal sorting" evidence="2">
    <location>
        <begin position="1255"/>
        <end position="1324"/>
    </location>
</feature>
<dbReference type="InterPro" id="IPR055353">
    <property type="entry name" value="DUF7619"/>
</dbReference>
<evidence type="ECO:0000313" key="4">
    <source>
        <dbReference type="EMBL" id="PQJ12529.1"/>
    </source>
</evidence>
<evidence type="ECO:0000259" key="3">
    <source>
        <dbReference type="Pfam" id="PF24595"/>
    </source>
</evidence>
<dbReference type="OrthoDB" id="1110367at2"/>
<proteinExistence type="predicted"/>
<name>A0A2S7T010_9BACT</name>